<accession>A0A9P6JQL1</accession>
<proteinExistence type="predicted"/>
<dbReference type="AlphaFoldDB" id="A0A9P6JQL1"/>
<dbReference type="OrthoDB" id="10057496at2759"/>
<evidence type="ECO:0000313" key="2">
    <source>
        <dbReference type="EMBL" id="KAF9529772.1"/>
    </source>
</evidence>
<dbReference type="InterPro" id="IPR002110">
    <property type="entry name" value="Ankyrin_rpt"/>
</dbReference>
<feature type="repeat" description="ANK" evidence="1">
    <location>
        <begin position="77"/>
        <end position="110"/>
    </location>
</feature>
<evidence type="ECO:0000313" key="3">
    <source>
        <dbReference type="Proteomes" id="UP000807306"/>
    </source>
</evidence>
<dbReference type="PROSITE" id="PS50088">
    <property type="entry name" value="ANK_REPEAT"/>
    <property type="match status" value="1"/>
</dbReference>
<gene>
    <name evidence="2" type="ORF">CPB83DRAFT_868935</name>
</gene>
<dbReference type="Gene3D" id="1.25.40.20">
    <property type="entry name" value="Ankyrin repeat-containing domain"/>
    <property type="match status" value="1"/>
</dbReference>
<evidence type="ECO:0000256" key="1">
    <source>
        <dbReference type="PROSITE-ProRule" id="PRU00023"/>
    </source>
</evidence>
<dbReference type="SUPFAM" id="SSF48403">
    <property type="entry name" value="Ankyrin repeat"/>
    <property type="match status" value="1"/>
</dbReference>
<reference evidence="2" key="1">
    <citation type="submission" date="2020-11" db="EMBL/GenBank/DDBJ databases">
        <authorList>
            <consortium name="DOE Joint Genome Institute"/>
            <person name="Ahrendt S."/>
            <person name="Riley R."/>
            <person name="Andreopoulos W."/>
            <person name="Labutti K."/>
            <person name="Pangilinan J."/>
            <person name="Ruiz-Duenas F.J."/>
            <person name="Barrasa J.M."/>
            <person name="Sanchez-Garcia M."/>
            <person name="Camarero S."/>
            <person name="Miyauchi S."/>
            <person name="Serrano A."/>
            <person name="Linde D."/>
            <person name="Babiker R."/>
            <person name="Drula E."/>
            <person name="Ayuso-Fernandez I."/>
            <person name="Pacheco R."/>
            <person name="Padilla G."/>
            <person name="Ferreira P."/>
            <person name="Barriuso J."/>
            <person name="Kellner H."/>
            <person name="Castanera R."/>
            <person name="Alfaro M."/>
            <person name="Ramirez L."/>
            <person name="Pisabarro A.G."/>
            <person name="Kuo A."/>
            <person name="Tritt A."/>
            <person name="Lipzen A."/>
            <person name="He G."/>
            <person name="Yan M."/>
            <person name="Ng V."/>
            <person name="Cullen D."/>
            <person name="Martin F."/>
            <person name="Rosso M.-N."/>
            <person name="Henrissat B."/>
            <person name="Hibbett D."/>
            <person name="Martinez A.T."/>
            <person name="Grigoriev I.V."/>
        </authorList>
    </citation>
    <scope>NUCLEOTIDE SEQUENCE</scope>
    <source>
        <strain evidence="2">CBS 506.95</strain>
    </source>
</reference>
<keyword evidence="3" id="KW-1185">Reference proteome</keyword>
<organism evidence="2 3">
    <name type="scientific">Crepidotus variabilis</name>
    <dbReference type="NCBI Taxonomy" id="179855"/>
    <lineage>
        <taxon>Eukaryota</taxon>
        <taxon>Fungi</taxon>
        <taxon>Dikarya</taxon>
        <taxon>Basidiomycota</taxon>
        <taxon>Agaricomycotina</taxon>
        <taxon>Agaricomycetes</taxon>
        <taxon>Agaricomycetidae</taxon>
        <taxon>Agaricales</taxon>
        <taxon>Agaricineae</taxon>
        <taxon>Crepidotaceae</taxon>
        <taxon>Crepidotus</taxon>
    </lineage>
</organism>
<dbReference type="InterPro" id="IPR036770">
    <property type="entry name" value="Ankyrin_rpt-contain_sf"/>
</dbReference>
<comment type="caution">
    <text evidence="2">The sequence shown here is derived from an EMBL/GenBank/DDBJ whole genome shotgun (WGS) entry which is preliminary data.</text>
</comment>
<sequence>MSLSDDVKQDLLLACRHGDLEDVQTFVTQYGAEILLETRDDNGNSVLHMISANGHVGILDFLLPLLPSSFLATRNNSGSTPLHWAALNSQLEIAQKIVRHPGIGVDLIDVKNEAGRSPLGEAELAGWDEGARWFVEVMNLGAESGHETAANEEVLDSDTKDIEVEIEDADGKIAKMTISGRARVWVYLPSCWVCYLPGKLQNA</sequence>
<protein>
    <submittedName>
        <fullName evidence="2">Ankyrin repeat-containing domain protein</fullName>
    </submittedName>
</protein>
<name>A0A9P6JQL1_9AGAR</name>
<dbReference type="EMBL" id="MU157844">
    <property type="protein sequence ID" value="KAF9529772.1"/>
    <property type="molecule type" value="Genomic_DNA"/>
</dbReference>
<keyword evidence="1" id="KW-0040">ANK repeat</keyword>
<dbReference type="Proteomes" id="UP000807306">
    <property type="component" value="Unassembled WGS sequence"/>
</dbReference>
<dbReference type="Pfam" id="PF12796">
    <property type="entry name" value="Ank_2"/>
    <property type="match status" value="1"/>
</dbReference>
<dbReference type="PANTHER" id="PTHR24121:SF23">
    <property type="entry name" value="NO MECHANORECEPTOR POTENTIAL C, ISOFORM H"/>
    <property type="match status" value="1"/>
</dbReference>
<dbReference type="SMART" id="SM00248">
    <property type="entry name" value="ANK"/>
    <property type="match status" value="2"/>
</dbReference>
<dbReference type="PROSITE" id="PS50297">
    <property type="entry name" value="ANK_REP_REGION"/>
    <property type="match status" value="1"/>
</dbReference>
<dbReference type="PANTHER" id="PTHR24121">
    <property type="entry name" value="NO MECHANORECEPTOR POTENTIAL C, ISOFORM D-RELATED"/>
    <property type="match status" value="1"/>
</dbReference>